<dbReference type="EMBL" id="PKMF04000592">
    <property type="protein sequence ID" value="KAK7824798.1"/>
    <property type="molecule type" value="Genomic_DNA"/>
</dbReference>
<proteinExistence type="predicted"/>
<reference evidence="1 2" key="1">
    <citation type="journal article" date="2018" name="Sci. Data">
        <title>The draft genome sequence of cork oak.</title>
        <authorList>
            <person name="Ramos A.M."/>
            <person name="Usie A."/>
            <person name="Barbosa P."/>
            <person name="Barros P.M."/>
            <person name="Capote T."/>
            <person name="Chaves I."/>
            <person name="Simoes F."/>
            <person name="Abreu I."/>
            <person name="Carrasquinho I."/>
            <person name="Faro C."/>
            <person name="Guimaraes J.B."/>
            <person name="Mendonca D."/>
            <person name="Nobrega F."/>
            <person name="Rodrigues L."/>
            <person name="Saibo N.J.M."/>
            <person name="Varela M.C."/>
            <person name="Egas C."/>
            <person name="Matos J."/>
            <person name="Miguel C.M."/>
            <person name="Oliveira M.M."/>
            <person name="Ricardo C.P."/>
            <person name="Goncalves S."/>
        </authorList>
    </citation>
    <scope>NUCLEOTIDE SEQUENCE [LARGE SCALE GENOMIC DNA]</scope>
    <source>
        <strain evidence="2">cv. HL8</strain>
    </source>
</reference>
<name>A0AAW0JDP9_QUESU</name>
<gene>
    <name evidence="1" type="ORF">CFP56_034013</name>
</gene>
<dbReference type="Proteomes" id="UP000237347">
    <property type="component" value="Unassembled WGS sequence"/>
</dbReference>
<protein>
    <submittedName>
        <fullName evidence="1">Uncharacterized protein</fullName>
    </submittedName>
</protein>
<accession>A0AAW0JDP9</accession>
<comment type="caution">
    <text evidence="1">The sequence shown here is derived from an EMBL/GenBank/DDBJ whole genome shotgun (WGS) entry which is preliminary data.</text>
</comment>
<organism evidence="1 2">
    <name type="scientific">Quercus suber</name>
    <name type="common">Cork oak</name>
    <dbReference type="NCBI Taxonomy" id="58331"/>
    <lineage>
        <taxon>Eukaryota</taxon>
        <taxon>Viridiplantae</taxon>
        <taxon>Streptophyta</taxon>
        <taxon>Embryophyta</taxon>
        <taxon>Tracheophyta</taxon>
        <taxon>Spermatophyta</taxon>
        <taxon>Magnoliopsida</taxon>
        <taxon>eudicotyledons</taxon>
        <taxon>Gunneridae</taxon>
        <taxon>Pentapetalae</taxon>
        <taxon>rosids</taxon>
        <taxon>fabids</taxon>
        <taxon>Fagales</taxon>
        <taxon>Fagaceae</taxon>
        <taxon>Quercus</taxon>
    </lineage>
</organism>
<feature type="non-terminal residue" evidence="1">
    <location>
        <position position="1"/>
    </location>
</feature>
<sequence length="68" mass="7349">NVVVDTFGFRSILIYANLYLGANSWTSAIPNHCGSPSNINECPYSTTAMASSTTRRKTVKHGWTGVAL</sequence>
<evidence type="ECO:0000313" key="1">
    <source>
        <dbReference type="EMBL" id="KAK7824798.1"/>
    </source>
</evidence>
<keyword evidence="2" id="KW-1185">Reference proteome</keyword>
<evidence type="ECO:0000313" key="2">
    <source>
        <dbReference type="Proteomes" id="UP000237347"/>
    </source>
</evidence>
<dbReference type="AlphaFoldDB" id="A0AAW0JDP9"/>